<name>A0A8S5S0J5_9CAUD</name>
<dbReference type="EMBL" id="BK032511">
    <property type="protein sequence ID" value="DAF44533.1"/>
    <property type="molecule type" value="Genomic_DNA"/>
</dbReference>
<sequence length="39" mass="4693">MKVILVRNITPKKYLEDINRNLIIYCMMILKNLNPTRES</sequence>
<proteinExistence type="predicted"/>
<reference evidence="1" key="1">
    <citation type="journal article" date="2021" name="Proc. Natl. Acad. Sci. U.S.A.">
        <title>A Catalog of Tens of Thousands of Viruses from Human Metagenomes Reveals Hidden Associations with Chronic Diseases.</title>
        <authorList>
            <person name="Tisza M.J."/>
            <person name="Buck C.B."/>
        </authorList>
    </citation>
    <scope>NUCLEOTIDE SEQUENCE</scope>
    <source>
        <strain evidence="1">Ct8Lf7</strain>
    </source>
</reference>
<accession>A0A8S5S0J5</accession>
<organism evidence="1">
    <name type="scientific">Podoviridae sp. ct8Lf7</name>
    <dbReference type="NCBI Taxonomy" id="2827723"/>
    <lineage>
        <taxon>Viruses</taxon>
        <taxon>Duplodnaviria</taxon>
        <taxon>Heunggongvirae</taxon>
        <taxon>Uroviricota</taxon>
        <taxon>Caudoviricetes</taxon>
    </lineage>
</organism>
<protein>
    <submittedName>
        <fullName evidence="1">Uncharacterized protein</fullName>
    </submittedName>
</protein>
<evidence type="ECO:0000313" key="1">
    <source>
        <dbReference type="EMBL" id="DAF44533.1"/>
    </source>
</evidence>